<dbReference type="HOGENOM" id="CLU_730462_0_0_1"/>
<dbReference type="PaxDb" id="2903-EOD37346"/>
<reference evidence="4" key="1">
    <citation type="journal article" date="2013" name="Nature">
        <title>Pan genome of the phytoplankton Emiliania underpins its global distribution.</title>
        <authorList>
            <person name="Read B.A."/>
            <person name="Kegel J."/>
            <person name="Klute M.J."/>
            <person name="Kuo A."/>
            <person name="Lefebvre S.C."/>
            <person name="Maumus F."/>
            <person name="Mayer C."/>
            <person name="Miller J."/>
            <person name="Monier A."/>
            <person name="Salamov A."/>
            <person name="Young J."/>
            <person name="Aguilar M."/>
            <person name="Claverie J.M."/>
            <person name="Frickenhaus S."/>
            <person name="Gonzalez K."/>
            <person name="Herman E.K."/>
            <person name="Lin Y.C."/>
            <person name="Napier J."/>
            <person name="Ogata H."/>
            <person name="Sarno A.F."/>
            <person name="Shmutz J."/>
            <person name="Schroeder D."/>
            <person name="de Vargas C."/>
            <person name="Verret F."/>
            <person name="von Dassow P."/>
            <person name="Valentin K."/>
            <person name="Van de Peer Y."/>
            <person name="Wheeler G."/>
            <person name="Dacks J.B."/>
            <person name="Delwiche C.F."/>
            <person name="Dyhrman S.T."/>
            <person name="Glockner G."/>
            <person name="John U."/>
            <person name="Richards T."/>
            <person name="Worden A.Z."/>
            <person name="Zhang X."/>
            <person name="Grigoriev I.V."/>
            <person name="Allen A.E."/>
            <person name="Bidle K."/>
            <person name="Borodovsky M."/>
            <person name="Bowler C."/>
            <person name="Brownlee C."/>
            <person name="Cock J.M."/>
            <person name="Elias M."/>
            <person name="Gladyshev V.N."/>
            <person name="Groth M."/>
            <person name="Guda C."/>
            <person name="Hadaegh A."/>
            <person name="Iglesias-Rodriguez M.D."/>
            <person name="Jenkins J."/>
            <person name="Jones B.M."/>
            <person name="Lawson T."/>
            <person name="Leese F."/>
            <person name="Lindquist E."/>
            <person name="Lobanov A."/>
            <person name="Lomsadze A."/>
            <person name="Malik S.B."/>
            <person name="Marsh M.E."/>
            <person name="Mackinder L."/>
            <person name="Mock T."/>
            <person name="Mueller-Roeber B."/>
            <person name="Pagarete A."/>
            <person name="Parker M."/>
            <person name="Probert I."/>
            <person name="Quesneville H."/>
            <person name="Raines C."/>
            <person name="Rensing S.A."/>
            <person name="Riano-Pachon D.M."/>
            <person name="Richier S."/>
            <person name="Rokitta S."/>
            <person name="Shiraiwa Y."/>
            <person name="Soanes D.M."/>
            <person name="van der Giezen M."/>
            <person name="Wahlund T.M."/>
            <person name="Williams B."/>
            <person name="Wilson W."/>
            <person name="Wolfe G."/>
            <person name="Wurch L.L."/>
        </authorList>
    </citation>
    <scope>NUCLEOTIDE SEQUENCE</scope>
</reference>
<keyword evidence="2" id="KW-0812">Transmembrane</keyword>
<feature type="region of interest" description="Disordered" evidence="1">
    <location>
        <begin position="30"/>
        <end position="91"/>
    </location>
</feature>
<keyword evidence="2" id="KW-0472">Membrane</keyword>
<feature type="compositionally biased region" description="Basic residues" evidence="1">
    <location>
        <begin position="33"/>
        <end position="42"/>
    </location>
</feature>
<proteinExistence type="predicted"/>
<dbReference type="EnsemblProtists" id="EOD37346">
    <property type="protein sequence ID" value="EOD37346"/>
    <property type="gene ID" value="EMIHUDRAFT_225481"/>
</dbReference>
<reference evidence="3" key="2">
    <citation type="submission" date="2024-10" db="UniProtKB">
        <authorList>
            <consortium name="EnsemblProtists"/>
        </authorList>
    </citation>
    <scope>IDENTIFICATION</scope>
</reference>
<dbReference type="GeneID" id="17282616"/>
<accession>A0A0D3KNL1</accession>
<dbReference type="Proteomes" id="UP000013827">
    <property type="component" value="Unassembled WGS sequence"/>
</dbReference>
<evidence type="ECO:0000256" key="1">
    <source>
        <dbReference type="SAM" id="MobiDB-lite"/>
    </source>
</evidence>
<evidence type="ECO:0000313" key="3">
    <source>
        <dbReference type="EnsemblProtists" id="EOD37346"/>
    </source>
</evidence>
<evidence type="ECO:0000256" key="2">
    <source>
        <dbReference type="SAM" id="Phobius"/>
    </source>
</evidence>
<evidence type="ECO:0000313" key="4">
    <source>
        <dbReference type="Proteomes" id="UP000013827"/>
    </source>
</evidence>
<name>A0A0D3KNL1_EMIH1</name>
<keyword evidence="4" id="KW-1185">Reference proteome</keyword>
<dbReference type="RefSeq" id="XP_005789775.1">
    <property type="nucleotide sequence ID" value="XM_005789718.1"/>
</dbReference>
<dbReference type="AlphaFoldDB" id="A0A0D3KNL1"/>
<feature type="transmembrane region" description="Helical" evidence="2">
    <location>
        <begin position="107"/>
        <end position="134"/>
    </location>
</feature>
<protein>
    <submittedName>
        <fullName evidence="3">Uncharacterized protein</fullName>
    </submittedName>
</protein>
<keyword evidence="2" id="KW-1133">Transmembrane helix</keyword>
<organism evidence="3 4">
    <name type="scientific">Emiliania huxleyi (strain CCMP1516)</name>
    <dbReference type="NCBI Taxonomy" id="280463"/>
    <lineage>
        <taxon>Eukaryota</taxon>
        <taxon>Haptista</taxon>
        <taxon>Haptophyta</taxon>
        <taxon>Prymnesiophyceae</taxon>
        <taxon>Isochrysidales</taxon>
        <taxon>Noelaerhabdaceae</taxon>
        <taxon>Emiliania</taxon>
    </lineage>
</organism>
<dbReference type="KEGG" id="ehx:EMIHUDRAFT_225481"/>
<sequence>MATAVGVVGTRSLDFDDFDDLCTSIAVVTPSSRTKRRDRTRSKAASTRAAPRMKEPDLEARAAASSAGGRRKRASRGESRATRAVVSEDQEQEGDLRLMTHGSGRSWICCLTLSLLPVLLLAAGAMAATASSWLNPTLPLADRGACHFYMYRAQSRVTFEWGSMNLGTLPGVLKYLHTEIVPMNHPGNRLWSIDRILRFSVLVRNPGPTCFAKQHVFAAFDSGRCTVPACASRWASSGYFVGCQTQGAGSIHAYEGAVWYSVPGPCPSREFRDETEACRAAEPGGRCRAPDGSPTCTWELKLVGHITLDELAGIGDYRALQRSGGREYDPATDRGVGTSFWDGARDRTRCAERVAAAERLFHRRYPSQPQHLPTPACLN</sequence>